<evidence type="ECO:0000313" key="3">
    <source>
        <dbReference type="Proteomes" id="UP000299102"/>
    </source>
</evidence>
<dbReference type="AlphaFoldDB" id="A0A4C1SV20"/>
<keyword evidence="3" id="KW-1185">Reference proteome</keyword>
<comment type="caution">
    <text evidence="2">The sequence shown here is derived from an EMBL/GenBank/DDBJ whole genome shotgun (WGS) entry which is preliminary data.</text>
</comment>
<proteinExistence type="predicted"/>
<gene>
    <name evidence="2" type="ORF">EVAR_5067_1</name>
</gene>
<feature type="region of interest" description="Disordered" evidence="1">
    <location>
        <begin position="1"/>
        <end position="72"/>
    </location>
</feature>
<evidence type="ECO:0000256" key="1">
    <source>
        <dbReference type="SAM" id="MobiDB-lite"/>
    </source>
</evidence>
<reference evidence="2 3" key="1">
    <citation type="journal article" date="2019" name="Commun. Biol.">
        <title>The bagworm genome reveals a unique fibroin gene that provides high tensile strength.</title>
        <authorList>
            <person name="Kono N."/>
            <person name="Nakamura H."/>
            <person name="Ohtoshi R."/>
            <person name="Tomita M."/>
            <person name="Numata K."/>
            <person name="Arakawa K."/>
        </authorList>
    </citation>
    <scope>NUCLEOTIDE SEQUENCE [LARGE SCALE GENOMIC DNA]</scope>
</reference>
<accession>A0A4C1SV20</accession>
<protein>
    <submittedName>
        <fullName evidence="2">Uncharacterized protein</fullName>
    </submittedName>
</protein>
<sequence>MPLGAQTPGVRRSRPRQADASVENATFPGRVDATGRQFPASHWGNFYKRNNLNPSPASGNAKRRRPARARARKEEPFPFSRFYLSDLTLGAAARGRARRGPVLSENVVFLRKC</sequence>
<organism evidence="2 3">
    <name type="scientific">Eumeta variegata</name>
    <name type="common">Bagworm moth</name>
    <name type="synonym">Eumeta japonica</name>
    <dbReference type="NCBI Taxonomy" id="151549"/>
    <lineage>
        <taxon>Eukaryota</taxon>
        <taxon>Metazoa</taxon>
        <taxon>Ecdysozoa</taxon>
        <taxon>Arthropoda</taxon>
        <taxon>Hexapoda</taxon>
        <taxon>Insecta</taxon>
        <taxon>Pterygota</taxon>
        <taxon>Neoptera</taxon>
        <taxon>Endopterygota</taxon>
        <taxon>Lepidoptera</taxon>
        <taxon>Glossata</taxon>
        <taxon>Ditrysia</taxon>
        <taxon>Tineoidea</taxon>
        <taxon>Psychidae</taxon>
        <taxon>Oiketicinae</taxon>
        <taxon>Eumeta</taxon>
    </lineage>
</organism>
<feature type="compositionally biased region" description="Basic residues" evidence="1">
    <location>
        <begin position="61"/>
        <end position="71"/>
    </location>
</feature>
<dbReference type="Proteomes" id="UP000299102">
    <property type="component" value="Unassembled WGS sequence"/>
</dbReference>
<evidence type="ECO:0000313" key="2">
    <source>
        <dbReference type="EMBL" id="GBP05734.1"/>
    </source>
</evidence>
<feature type="compositionally biased region" description="Polar residues" evidence="1">
    <location>
        <begin position="48"/>
        <end position="58"/>
    </location>
</feature>
<name>A0A4C1SV20_EUMVA</name>
<dbReference type="EMBL" id="BGZK01000019">
    <property type="protein sequence ID" value="GBP05734.1"/>
    <property type="molecule type" value="Genomic_DNA"/>
</dbReference>